<dbReference type="Proteomes" id="UP001163321">
    <property type="component" value="Chromosome 12"/>
</dbReference>
<protein>
    <submittedName>
        <fullName evidence="1">Uncharacterized protein</fullName>
    </submittedName>
</protein>
<comment type="caution">
    <text evidence="1">The sequence shown here is derived from an EMBL/GenBank/DDBJ whole genome shotgun (WGS) entry which is preliminary data.</text>
</comment>
<evidence type="ECO:0000313" key="1">
    <source>
        <dbReference type="EMBL" id="KAI9919183.1"/>
    </source>
</evidence>
<organism evidence="1 2">
    <name type="scientific">Peronosclerospora sorghi</name>
    <dbReference type="NCBI Taxonomy" id="230839"/>
    <lineage>
        <taxon>Eukaryota</taxon>
        <taxon>Sar</taxon>
        <taxon>Stramenopiles</taxon>
        <taxon>Oomycota</taxon>
        <taxon>Peronosporomycetes</taxon>
        <taxon>Peronosporales</taxon>
        <taxon>Peronosporaceae</taxon>
        <taxon>Peronosclerospora</taxon>
    </lineage>
</organism>
<dbReference type="EMBL" id="CM047591">
    <property type="protein sequence ID" value="KAI9919183.1"/>
    <property type="molecule type" value="Genomic_DNA"/>
</dbReference>
<evidence type="ECO:0000313" key="2">
    <source>
        <dbReference type="Proteomes" id="UP001163321"/>
    </source>
</evidence>
<name>A0ACC0WM70_9STRA</name>
<keyword evidence="2" id="KW-1185">Reference proteome</keyword>
<reference evidence="1 2" key="1">
    <citation type="journal article" date="2022" name="bioRxiv">
        <title>The genome of the oomycete Peronosclerospora sorghi, a cosmopolitan pathogen of maize and sorghum, is inflated with dispersed pseudogenes.</title>
        <authorList>
            <person name="Fletcher K."/>
            <person name="Martin F."/>
            <person name="Isakeit T."/>
            <person name="Cavanaugh K."/>
            <person name="Magill C."/>
            <person name="Michelmore R."/>
        </authorList>
    </citation>
    <scope>NUCLEOTIDE SEQUENCE [LARGE SCALE GENOMIC DNA]</scope>
    <source>
        <strain evidence="1">P6</strain>
    </source>
</reference>
<proteinExistence type="predicted"/>
<accession>A0ACC0WM70</accession>
<gene>
    <name evidence="1" type="ORF">PsorP6_011341</name>
</gene>
<sequence>MTTHIVVHGEKDSVNCNLRLKNESSHKLHLTLSIQHVICIHVNVTALLFDGLERRDWIPFPSCPSHSSICHRTDTFRMFRSLCCLFLAFVGSYATPFDTWTTADLEDRGHVRPQDAAVVTTSKSRRSHVQYDIRTGKVKARGVNLGSWLVAEHWMTNTSNIWQQAPDPNQGEYSAIAHANDPDLVRARFEHHHATFITEKDIAEIAAVGMNLVRVPVGYWIVGFDHDDPSRKAEWKVYSKRSLKYLDRLVMKWAQKYNLAVLLSVHAAKGSQNGQDHSSPSVPGTSYWAQYAENVNNSISMVSYLAKRYKHHDAFLGIGLLNEPSPNTSKEVLYDYYKRAYKAVRATGSDCIVTIAPVLTEQTPDVLTDFMLSPAYKFVWVEWHTYFLWGYDHVPDVELVRIVKETFQRSVARWNALPNHNRLFLGEWCFATSGKFEQNKELFYEFAQAETAVVNQAEGGWTYWSWHIDGDETKDDMWSLRAVLRDERLRKMWVACPGAPGKEFSTVSDPIGLCRRQWHVGKTRHVASSRGFEASERLQFA</sequence>